<dbReference type="InterPro" id="IPR036737">
    <property type="entry name" value="OmpA-like_sf"/>
</dbReference>
<accession>A0A921MYK8</accession>
<dbReference type="PROSITE" id="PS51123">
    <property type="entry name" value="OMPA_2"/>
    <property type="match status" value="1"/>
</dbReference>
<dbReference type="EMBL" id="DYUE01000265">
    <property type="protein sequence ID" value="HJG92321.1"/>
    <property type="molecule type" value="Genomic_DNA"/>
</dbReference>
<dbReference type="InterPro" id="IPR050330">
    <property type="entry name" value="Bact_OuterMem_StrucFunc"/>
</dbReference>
<evidence type="ECO:0000259" key="4">
    <source>
        <dbReference type="PROSITE" id="PS51123"/>
    </source>
</evidence>
<proteinExistence type="predicted"/>
<dbReference type="Pfam" id="PF00691">
    <property type="entry name" value="OmpA"/>
    <property type="match status" value="1"/>
</dbReference>
<feature type="domain" description="OmpA-like" evidence="4">
    <location>
        <begin position="85"/>
        <end position="204"/>
    </location>
</feature>
<dbReference type="InterPro" id="IPR006311">
    <property type="entry name" value="TAT_signal"/>
</dbReference>
<feature type="region of interest" description="Disordered" evidence="2">
    <location>
        <begin position="175"/>
        <end position="204"/>
    </location>
</feature>
<comment type="caution">
    <text evidence="5">The sequence shown here is derived from an EMBL/GenBank/DDBJ whole genome shotgun (WGS) entry which is preliminary data.</text>
</comment>
<protein>
    <submittedName>
        <fullName evidence="5">OmpA family protein</fullName>
    </submittedName>
</protein>
<evidence type="ECO:0000256" key="2">
    <source>
        <dbReference type="SAM" id="MobiDB-lite"/>
    </source>
</evidence>
<evidence type="ECO:0000313" key="5">
    <source>
        <dbReference type="EMBL" id="HJG92321.1"/>
    </source>
</evidence>
<reference evidence="5" key="2">
    <citation type="submission" date="2021-09" db="EMBL/GenBank/DDBJ databases">
        <authorList>
            <person name="Gilroy R."/>
        </authorList>
    </citation>
    <scope>NUCLEOTIDE SEQUENCE</scope>
    <source>
        <strain evidence="5">ChiGjej5B5-22894</strain>
    </source>
</reference>
<keyword evidence="1" id="KW-0472">Membrane</keyword>
<dbReference type="Gene3D" id="3.30.1330.60">
    <property type="entry name" value="OmpA-like domain"/>
    <property type="match status" value="1"/>
</dbReference>
<dbReference type="AlphaFoldDB" id="A0A921MYK8"/>
<gene>
    <name evidence="5" type="ORF">K8V81_11440</name>
</gene>
<dbReference type="InterPro" id="IPR006665">
    <property type="entry name" value="OmpA-like"/>
</dbReference>
<dbReference type="Proteomes" id="UP000742460">
    <property type="component" value="Unassembled WGS sequence"/>
</dbReference>
<evidence type="ECO:0000313" key="6">
    <source>
        <dbReference type="Proteomes" id="UP000742460"/>
    </source>
</evidence>
<sequence length="204" mass="21974">MTRTSPHARRRLARLTAGSATLLALALVTPHAVAEVISDGPPEPGFEVTEEVLSDSITRFDAAESITRFDATESITSLGGTDTDTEEDVIVLETDILFASNAWELPAPAASKIVELAAEVPEGATVQVGGHTDSRPVDRSQYDFDNQQLSEHRAQAVADALAAERPDLTLEVEGFGDEQPAVSENPDDPSTYAANRRVELRYEE</sequence>
<dbReference type="GO" id="GO:0016020">
    <property type="term" value="C:membrane"/>
    <property type="evidence" value="ECO:0007669"/>
    <property type="project" value="UniProtKB-UniRule"/>
</dbReference>
<feature type="chain" id="PRO_5037010726" evidence="3">
    <location>
        <begin position="35"/>
        <end position="204"/>
    </location>
</feature>
<dbReference type="PROSITE" id="PS51318">
    <property type="entry name" value="TAT"/>
    <property type="match status" value="1"/>
</dbReference>
<keyword evidence="3" id="KW-0732">Signal</keyword>
<organism evidence="5 6">
    <name type="scientific">Brachybacterium massiliense</name>
    <dbReference type="NCBI Taxonomy" id="1755098"/>
    <lineage>
        <taxon>Bacteria</taxon>
        <taxon>Bacillati</taxon>
        <taxon>Actinomycetota</taxon>
        <taxon>Actinomycetes</taxon>
        <taxon>Micrococcales</taxon>
        <taxon>Dermabacteraceae</taxon>
        <taxon>Brachybacterium</taxon>
    </lineage>
</organism>
<dbReference type="PANTHER" id="PTHR30329:SF21">
    <property type="entry name" value="LIPOPROTEIN YIAD-RELATED"/>
    <property type="match status" value="1"/>
</dbReference>
<evidence type="ECO:0000256" key="1">
    <source>
        <dbReference type="PROSITE-ProRule" id="PRU00473"/>
    </source>
</evidence>
<name>A0A921MYK8_9MICO</name>
<evidence type="ECO:0000256" key="3">
    <source>
        <dbReference type="SAM" id="SignalP"/>
    </source>
</evidence>
<dbReference type="PANTHER" id="PTHR30329">
    <property type="entry name" value="STATOR ELEMENT OF FLAGELLAR MOTOR COMPLEX"/>
    <property type="match status" value="1"/>
</dbReference>
<reference evidence="5" key="1">
    <citation type="journal article" date="2021" name="PeerJ">
        <title>Extensive microbial diversity within the chicken gut microbiome revealed by metagenomics and culture.</title>
        <authorList>
            <person name="Gilroy R."/>
            <person name="Ravi A."/>
            <person name="Getino M."/>
            <person name="Pursley I."/>
            <person name="Horton D.L."/>
            <person name="Alikhan N.F."/>
            <person name="Baker D."/>
            <person name="Gharbi K."/>
            <person name="Hall N."/>
            <person name="Watson M."/>
            <person name="Adriaenssens E.M."/>
            <person name="Foster-Nyarko E."/>
            <person name="Jarju S."/>
            <person name="Secka A."/>
            <person name="Antonio M."/>
            <person name="Oren A."/>
            <person name="Chaudhuri R.R."/>
            <person name="La Ragione R."/>
            <person name="Hildebrand F."/>
            <person name="Pallen M.J."/>
        </authorList>
    </citation>
    <scope>NUCLEOTIDE SEQUENCE</scope>
    <source>
        <strain evidence="5">ChiGjej5B5-22894</strain>
    </source>
</reference>
<dbReference type="SUPFAM" id="SSF103088">
    <property type="entry name" value="OmpA-like"/>
    <property type="match status" value="1"/>
</dbReference>
<feature type="signal peptide" evidence="3">
    <location>
        <begin position="1"/>
        <end position="34"/>
    </location>
</feature>